<keyword evidence="6" id="KW-1185">Reference proteome</keyword>
<evidence type="ECO:0008006" key="7">
    <source>
        <dbReference type="Google" id="ProtNLM"/>
    </source>
</evidence>
<accession>A0ABQ1JY18</accession>
<keyword evidence="2" id="KW-1133">Transmembrane helix</keyword>
<dbReference type="Proteomes" id="UP000628854">
    <property type="component" value="Unassembled WGS sequence"/>
</dbReference>
<reference evidence="6" key="1">
    <citation type="journal article" date="2019" name="Int. J. Syst. Evol. Microbiol.">
        <title>The Global Catalogue of Microorganisms (GCM) 10K type strain sequencing project: providing services to taxonomists for standard genome sequencing and annotation.</title>
        <authorList>
            <consortium name="The Broad Institute Genomics Platform"/>
            <consortium name="The Broad Institute Genome Sequencing Center for Infectious Disease"/>
            <person name="Wu L."/>
            <person name="Ma J."/>
        </authorList>
    </citation>
    <scope>NUCLEOTIDE SEQUENCE [LARGE SCALE GENOMIC DNA]</scope>
    <source>
        <strain evidence="6">CGMCC 1.15928</strain>
    </source>
</reference>
<feature type="domain" description="Predicted membrane protein YciQ-like C-terminal" evidence="4">
    <location>
        <begin position="269"/>
        <end position="495"/>
    </location>
</feature>
<evidence type="ECO:0000259" key="4">
    <source>
        <dbReference type="Pfam" id="PF20990"/>
    </source>
</evidence>
<evidence type="ECO:0000313" key="6">
    <source>
        <dbReference type="Proteomes" id="UP000628854"/>
    </source>
</evidence>
<organism evidence="5 6">
    <name type="scientific">Henriciella pelagia</name>
    <dbReference type="NCBI Taxonomy" id="1977912"/>
    <lineage>
        <taxon>Bacteria</taxon>
        <taxon>Pseudomonadati</taxon>
        <taxon>Pseudomonadota</taxon>
        <taxon>Alphaproteobacteria</taxon>
        <taxon>Hyphomonadales</taxon>
        <taxon>Hyphomonadaceae</taxon>
        <taxon>Henriciella</taxon>
    </lineage>
</organism>
<dbReference type="InterPro" id="IPR048389">
    <property type="entry name" value="YciQ-like_C"/>
</dbReference>
<feature type="compositionally biased region" description="Low complexity" evidence="1">
    <location>
        <begin position="533"/>
        <end position="545"/>
    </location>
</feature>
<dbReference type="InterPro" id="IPR018702">
    <property type="entry name" value="DUF2207"/>
</dbReference>
<dbReference type="EMBL" id="BMKF01000002">
    <property type="protein sequence ID" value="GGB77617.1"/>
    <property type="molecule type" value="Genomic_DNA"/>
</dbReference>
<protein>
    <recommendedName>
        <fullName evidence="7">DUF2207 domain-containing protein</fullName>
    </recommendedName>
</protein>
<gene>
    <name evidence="5" type="ORF">GCM10011503_27980</name>
</gene>
<dbReference type="Pfam" id="PF20990">
    <property type="entry name" value="DUF2207_C"/>
    <property type="match status" value="1"/>
</dbReference>
<feature type="transmembrane region" description="Helical" evidence="2">
    <location>
        <begin position="229"/>
        <end position="252"/>
    </location>
</feature>
<evidence type="ECO:0000259" key="3">
    <source>
        <dbReference type="Pfam" id="PF09972"/>
    </source>
</evidence>
<sequence>MWRLTVLVFAALWCALTAFGEEVINRFDVAIEVERDGDIVVTETINLTAENFRINRGIFRDLPRYYTQTEGGDRLRYEYDVLSVRRDGRREPYETTTDGNAWRIRIGDPDVIIARGEHVYVIRYRVKNQITYLETYDELYWNVTGSYWSFPILTATAEVSFPEGVQLVQQEGYTGGFGAQGKAYAFRREGAKFVFETTEPLARNEGLTIAIAIEKGLIDPPSAGDKTAIWWQLYGSLAVLLVSLVGVFTFLYRSWDRVGRDPPKGPVFPRYEAPKGYSPAAVHHIYHRGFNGHDALIATLVNLGVKGLIEINAQDKKNTLLTPAGLRTAKLPPEEQVLENRLFSSGTLKLGDKYNASFTSAYMTFRKKLSARFGSDYFKWNIGYTMVAIILSAIAIIFAINHAANWSVWLTALIVALALLNGLFMYLMPSPTPKGQAVRTEIEGFKLYLEKAEKLQLNAAEVGTDRPPPMTKERYENFLPYAIALGVEEPWTEHFETMLPKEAAAYNPGWAHMAHRSGGWGDVNRAITSNISSAVSSSMPRSSGSSGSGGGGFSGGGGGGGGGGGW</sequence>
<evidence type="ECO:0000313" key="5">
    <source>
        <dbReference type="EMBL" id="GGB77617.1"/>
    </source>
</evidence>
<feature type="transmembrane region" description="Helical" evidence="2">
    <location>
        <begin position="406"/>
        <end position="427"/>
    </location>
</feature>
<dbReference type="RefSeq" id="WP_084391356.1">
    <property type="nucleotide sequence ID" value="NZ_BMKF01000002.1"/>
</dbReference>
<evidence type="ECO:0000256" key="2">
    <source>
        <dbReference type="SAM" id="Phobius"/>
    </source>
</evidence>
<proteinExistence type="predicted"/>
<evidence type="ECO:0000256" key="1">
    <source>
        <dbReference type="SAM" id="MobiDB-lite"/>
    </source>
</evidence>
<keyword evidence="2" id="KW-0472">Membrane</keyword>
<feature type="transmembrane region" description="Helical" evidence="2">
    <location>
        <begin position="377"/>
        <end position="400"/>
    </location>
</feature>
<keyword evidence="2" id="KW-0812">Transmembrane</keyword>
<comment type="caution">
    <text evidence="5">The sequence shown here is derived from an EMBL/GenBank/DDBJ whole genome shotgun (WGS) entry which is preliminary data.</text>
</comment>
<feature type="region of interest" description="Disordered" evidence="1">
    <location>
        <begin position="533"/>
        <end position="566"/>
    </location>
</feature>
<feature type="domain" description="DUF2207" evidence="3">
    <location>
        <begin position="24"/>
        <end position="212"/>
    </location>
</feature>
<name>A0ABQ1JY18_9PROT</name>
<dbReference type="Pfam" id="PF09972">
    <property type="entry name" value="DUF2207"/>
    <property type="match status" value="1"/>
</dbReference>
<feature type="compositionally biased region" description="Gly residues" evidence="1">
    <location>
        <begin position="546"/>
        <end position="566"/>
    </location>
</feature>